<dbReference type="OrthoDB" id="9815944at2"/>
<dbReference type="RefSeq" id="WP_147584148.1">
    <property type="nucleotide sequence ID" value="NZ_CP042831.1"/>
</dbReference>
<sequence length="652" mass="76693">MNFSKVVKLSIINYLKEEDVIPFWNKDKVISFDFYDFINKIAELDIMPSQIAEFENAKEEIENLLNKNEITFEEVLIERLNILNDNNLFQKLIEEIVSKEDIEDAERKLHLFAINNYLENDKLILKLNRKNNKYSVIGLTEDIFDEIELRKSQFNFIVINKNEIHRPVDRGEYFLLREDTWDDFNSVTTFGLSYYKGNTLLHNFGYIKIMIKSERITMNVIPKKFHFLPQKFCSLGQTEIFYKKMNEIFSDKFVIILSALCDCAFFPEKLEQFENHPRFINSLIRDDDTERVLRTIRHTLFNHDISNMFSFIYKFKPPYSKTSIDVGFNFPNNQYQKFFYPRLNTITSNRIYAIIGKNGTGKTQLLNSIPKDFMGTDKQNFVPRQPSFSNIIHISYSIFDSFKPSTITNKKYVYCGLKDEKGDLIDSKRLLLRFHNSWKKIKFNKRMYRWKELLSGIIDMELLDNFIIDDLNDNNHDNRYTVDIPKFHKTREKLSSGQNILLFIITEIVANIKYDSLVLYDEPETHLHPNAITQLIGTIYHLVDEFQSFCIVGTHSPLIIQELLSKNVLVIEKDGEVASIRKIEIESFGENLSKLTEDVFGNRDTSKKYKEIISQQVNNDKTYDEIVEMITSDGVPLSLNTRLFIAGKISQR</sequence>
<dbReference type="InterPro" id="IPR051396">
    <property type="entry name" value="Bact_Antivir_Def_Nuclease"/>
</dbReference>
<organism evidence="3 4">
    <name type="scientific">Flavobacterium alkalisoli</name>
    <dbReference type="NCBI Taxonomy" id="2602769"/>
    <lineage>
        <taxon>Bacteria</taxon>
        <taxon>Pseudomonadati</taxon>
        <taxon>Bacteroidota</taxon>
        <taxon>Flavobacteriia</taxon>
        <taxon>Flavobacteriales</taxon>
        <taxon>Flavobacteriaceae</taxon>
        <taxon>Flavobacterium</taxon>
    </lineage>
</organism>
<evidence type="ECO:0000259" key="2">
    <source>
        <dbReference type="Pfam" id="PF13175"/>
    </source>
</evidence>
<dbReference type="EMBL" id="CP042831">
    <property type="protein sequence ID" value="QEE50695.1"/>
    <property type="molecule type" value="Genomic_DNA"/>
</dbReference>
<dbReference type="Gene3D" id="3.40.50.300">
    <property type="entry name" value="P-loop containing nucleotide triphosphate hydrolases"/>
    <property type="match status" value="1"/>
</dbReference>
<evidence type="ECO:0000313" key="3">
    <source>
        <dbReference type="EMBL" id="QEE50695.1"/>
    </source>
</evidence>
<evidence type="ECO:0000313" key="4">
    <source>
        <dbReference type="Proteomes" id="UP000321222"/>
    </source>
</evidence>
<keyword evidence="4" id="KW-1185">Reference proteome</keyword>
<proteinExistence type="predicted"/>
<feature type="coiled-coil region" evidence="1">
    <location>
        <begin position="47"/>
        <end position="74"/>
    </location>
</feature>
<dbReference type="InterPro" id="IPR041685">
    <property type="entry name" value="AAA_GajA/Old/RecF-like"/>
</dbReference>
<keyword evidence="1" id="KW-0175">Coiled coil</keyword>
<name>A0A5B9FUL8_9FLAO</name>
<dbReference type="AlphaFoldDB" id="A0A5B9FUL8"/>
<evidence type="ECO:0000256" key="1">
    <source>
        <dbReference type="SAM" id="Coils"/>
    </source>
</evidence>
<gene>
    <name evidence="3" type="ORF">FUA48_14245</name>
</gene>
<accession>A0A5B9FUL8</accession>
<dbReference type="KEGG" id="fak:FUA48_14245"/>
<dbReference type="PANTHER" id="PTHR43581:SF4">
    <property type="entry name" value="ATP_GTP PHOSPHATASE"/>
    <property type="match status" value="1"/>
</dbReference>
<dbReference type="Proteomes" id="UP000321222">
    <property type="component" value="Chromosome"/>
</dbReference>
<dbReference type="GO" id="GO:0005524">
    <property type="term" value="F:ATP binding"/>
    <property type="evidence" value="ECO:0007669"/>
    <property type="project" value="UniProtKB-KW"/>
</dbReference>
<dbReference type="PANTHER" id="PTHR43581">
    <property type="entry name" value="ATP/GTP PHOSPHATASE"/>
    <property type="match status" value="1"/>
</dbReference>
<protein>
    <submittedName>
        <fullName evidence="3">ATP-binding protein</fullName>
    </submittedName>
</protein>
<dbReference type="InterPro" id="IPR027417">
    <property type="entry name" value="P-loop_NTPase"/>
</dbReference>
<dbReference type="SUPFAM" id="SSF52540">
    <property type="entry name" value="P-loop containing nucleoside triphosphate hydrolases"/>
    <property type="match status" value="1"/>
</dbReference>
<dbReference type="Pfam" id="PF13175">
    <property type="entry name" value="AAA_15"/>
    <property type="match status" value="1"/>
</dbReference>
<feature type="domain" description="Endonuclease GajA/Old nuclease/RecF-like AAA" evidence="2">
    <location>
        <begin position="472"/>
        <end position="560"/>
    </location>
</feature>
<keyword evidence="3" id="KW-0067">ATP-binding</keyword>
<keyword evidence="3" id="KW-0547">Nucleotide-binding</keyword>
<reference evidence="3 4" key="1">
    <citation type="submission" date="2019-08" db="EMBL/GenBank/DDBJ databases">
        <title>Flavobacterium alkalisoli sp. nov., isolated from rhizosphere soil of Suaeda salsa.</title>
        <authorList>
            <person name="Sun J.-Q."/>
            <person name="Xu L."/>
        </authorList>
    </citation>
    <scope>NUCLEOTIDE SEQUENCE [LARGE SCALE GENOMIC DNA]</scope>
    <source>
        <strain evidence="3 4">XS-5</strain>
    </source>
</reference>